<dbReference type="InterPro" id="IPR008565">
    <property type="entry name" value="TtsA-like_GH18_dom"/>
</dbReference>
<reference evidence="3" key="1">
    <citation type="submission" date="2020-05" db="EMBL/GenBank/DDBJ databases">
        <authorList>
            <person name="Chiriac C."/>
            <person name="Salcher M."/>
            <person name="Ghai R."/>
            <person name="Kavagutti S V."/>
        </authorList>
    </citation>
    <scope>NUCLEOTIDE SEQUENCE</scope>
</reference>
<evidence type="ECO:0000313" key="2">
    <source>
        <dbReference type="EMBL" id="CAB4144804.1"/>
    </source>
</evidence>
<dbReference type="CDD" id="cd13926">
    <property type="entry name" value="N-acetylmuramidase_GH108"/>
    <property type="match status" value="1"/>
</dbReference>
<accession>A0A6J5REG3</accession>
<dbReference type="EMBL" id="LR796428">
    <property type="protein sequence ID" value="CAB4144804.1"/>
    <property type="molecule type" value="Genomic_DNA"/>
</dbReference>
<dbReference type="Pfam" id="PF05838">
    <property type="entry name" value="Glyco_hydro_108"/>
    <property type="match status" value="1"/>
</dbReference>
<protein>
    <submittedName>
        <fullName evidence="3">ZliS Lysozyme family protein</fullName>
    </submittedName>
</protein>
<organism evidence="3">
    <name type="scientific">uncultured Caudovirales phage</name>
    <dbReference type="NCBI Taxonomy" id="2100421"/>
    <lineage>
        <taxon>Viruses</taxon>
        <taxon>Duplodnaviria</taxon>
        <taxon>Heunggongvirae</taxon>
        <taxon>Uroviricota</taxon>
        <taxon>Caudoviricetes</taxon>
        <taxon>Peduoviridae</taxon>
        <taxon>Maltschvirus</taxon>
        <taxon>Maltschvirus maltsch</taxon>
    </lineage>
</organism>
<proteinExistence type="predicted"/>
<dbReference type="InterPro" id="IPR023346">
    <property type="entry name" value="Lysozyme-like_dom_sf"/>
</dbReference>
<gene>
    <name evidence="3" type="ORF">UFOVP1200_28</name>
    <name evidence="2" type="ORF">UFOVP469_55</name>
</gene>
<evidence type="ECO:0000259" key="1">
    <source>
        <dbReference type="Pfam" id="PF05838"/>
    </source>
</evidence>
<evidence type="ECO:0000313" key="3">
    <source>
        <dbReference type="EMBL" id="CAB4189994.1"/>
    </source>
</evidence>
<dbReference type="Gene3D" id="1.20.141.10">
    <property type="entry name" value="Chitosanase, subunit A, domain 1"/>
    <property type="match status" value="1"/>
</dbReference>
<sequence length="158" mass="17269">MTDAFDKAVTFTLRYEGGYSNDPRDPGGETKYGISKRAYPGEDIPNLTVDRAQAIYRRDYWDRNRCGALPPHMGACVFDAAVNGGRPIYWLQAAVGAGVDGALGPRTIAAANAFPDKPGAVAAMLADRIIYLSALGGWVHYNRGWTRRVIALSMLRME</sequence>
<name>A0A6J5REG3_9CAUD</name>
<feature type="domain" description="TtsA-like Glycoside hydrolase family 108" evidence="1">
    <location>
        <begin position="10"/>
        <end position="85"/>
    </location>
</feature>
<dbReference type="EMBL" id="LR797153">
    <property type="protein sequence ID" value="CAB4189994.1"/>
    <property type="molecule type" value="Genomic_DNA"/>
</dbReference>
<dbReference type="SUPFAM" id="SSF53955">
    <property type="entry name" value="Lysozyme-like"/>
    <property type="match status" value="1"/>
</dbReference>